<feature type="compositionally biased region" description="Basic and acidic residues" evidence="1">
    <location>
        <begin position="55"/>
        <end position="76"/>
    </location>
</feature>
<evidence type="ECO:0000256" key="1">
    <source>
        <dbReference type="SAM" id="MobiDB-lite"/>
    </source>
</evidence>
<proteinExistence type="predicted"/>
<name>A0A915JPR8_ROMCU</name>
<keyword evidence="2" id="KW-1185">Reference proteome</keyword>
<reference evidence="3" key="1">
    <citation type="submission" date="2022-11" db="UniProtKB">
        <authorList>
            <consortium name="WormBaseParasite"/>
        </authorList>
    </citation>
    <scope>IDENTIFICATION</scope>
</reference>
<evidence type="ECO:0000313" key="2">
    <source>
        <dbReference type="Proteomes" id="UP000887565"/>
    </source>
</evidence>
<dbReference type="AlphaFoldDB" id="A0A915JPR8"/>
<protein>
    <submittedName>
        <fullName evidence="3">Uncharacterized protein</fullName>
    </submittedName>
</protein>
<evidence type="ECO:0000313" key="3">
    <source>
        <dbReference type="WBParaSite" id="nRc.2.0.1.t28092-RA"/>
    </source>
</evidence>
<feature type="compositionally biased region" description="Polar residues" evidence="1">
    <location>
        <begin position="38"/>
        <end position="51"/>
    </location>
</feature>
<feature type="region of interest" description="Disordered" evidence="1">
    <location>
        <begin position="38"/>
        <end position="76"/>
    </location>
</feature>
<sequence>MASCLIKGGDIWQRCQRSAAIMGGIFAKAMSSDCQASDESCWTSSPRSTLIGQEAGEKRKMTSMEKFGRLPEKGEN</sequence>
<organism evidence="2 3">
    <name type="scientific">Romanomermis culicivorax</name>
    <name type="common">Nematode worm</name>
    <dbReference type="NCBI Taxonomy" id="13658"/>
    <lineage>
        <taxon>Eukaryota</taxon>
        <taxon>Metazoa</taxon>
        <taxon>Ecdysozoa</taxon>
        <taxon>Nematoda</taxon>
        <taxon>Enoplea</taxon>
        <taxon>Dorylaimia</taxon>
        <taxon>Mermithida</taxon>
        <taxon>Mermithoidea</taxon>
        <taxon>Mermithidae</taxon>
        <taxon>Romanomermis</taxon>
    </lineage>
</organism>
<dbReference type="Proteomes" id="UP000887565">
    <property type="component" value="Unplaced"/>
</dbReference>
<accession>A0A915JPR8</accession>
<dbReference type="WBParaSite" id="nRc.2.0.1.t28092-RA">
    <property type="protein sequence ID" value="nRc.2.0.1.t28092-RA"/>
    <property type="gene ID" value="nRc.2.0.1.g28092"/>
</dbReference>